<dbReference type="GO" id="GO:0005737">
    <property type="term" value="C:cytoplasm"/>
    <property type="evidence" value="ECO:0007669"/>
    <property type="project" value="TreeGrafter"/>
</dbReference>
<proteinExistence type="inferred from homology"/>
<sequence length="500" mass="53813">MAGRFKGSILKLLKSPEIFGADAFVDGTWVEARSKRRFEVEDPGSAEVIATVADLDASDVDFAIASSKAAFEAFSESLPARRSQLLLKWEQLIRNNLDDLALVLTYETGKPLAESRGEFAYALSFNRWFAGEAERISGITMQQAAVPRTTLTIKQPIGVVAALAPWNYPVAMLLRKVCAALAAGCTVVCKPSPETPLTTLAVAYLAYEAGFPKGCLNVITASLENTPSVAEAICRHEAVKKITFTGSTRVGKLIATYAAQGIKKVTLELGGNCPFIVFDDASLDQAVDALMRLKWGNSGQTCVTANRVFVQDVVYDRFVEVFVQRTAQLKTGHGTDHDTNIGAMASRRGVAKVVDQVKDALRQGATAALNGGPIGNCSGYFFKPTILTNVTLNMAVSKEETFGPVASLIRFKTEQEAVTWANETSMGLASYVFTKNADRLWRMFRKLEAGMIGLNTGGMSSADSPFGGIKESGYGKESGKGVAVDEYLITKTGCLTVQDI</sequence>
<dbReference type="RefSeq" id="XP_030990206.1">
    <property type="nucleotide sequence ID" value="XM_031132550.1"/>
</dbReference>
<dbReference type="InterPro" id="IPR016162">
    <property type="entry name" value="Ald_DH_N"/>
</dbReference>
<evidence type="ECO:0000313" key="8">
    <source>
        <dbReference type="EMBL" id="TPX08495.1"/>
    </source>
</evidence>
<keyword evidence="9" id="KW-1185">Reference proteome</keyword>
<comment type="similarity">
    <text evidence="2">Belongs to the aldehyde dehydrogenase family.</text>
</comment>
<name>A0A507AFU2_9PEZI</name>
<dbReference type="CDD" id="cd07103">
    <property type="entry name" value="ALDH_F5_SSADH_GabD"/>
    <property type="match status" value="1"/>
</dbReference>
<feature type="domain" description="Aldehyde dehydrogenase" evidence="7">
    <location>
        <begin position="29"/>
        <end position="492"/>
    </location>
</feature>
<dbReference type="Gene3D" id="3.40.309.10">
    <property type="entry name" value="Aldehyde Dehydrogenase, Chain A, domain 2"/>
    <property type="match status" value="1"/>
</dbReference>
<dbReference type="Pfam" id="PF00171">
    <property type="entry name" value="Aldedh"/>
    <property type="match status" value="1"/>
</dbReference>
<dbReference type="InterPro" id="IPR016161">
    <property type="entry name" value="Ald_DH/histidinol_DH"/>
</dbReference>
<dbReference type="AlphaFoldDB" id="A0A507AFU2"/>
<comment type="caution">
    <text evidence="8">The sequence shown here is derived from an EMBL/GenBank/DDBJ whole genome shotgun (WGS) entry which is preliminary data.</text>
</comment>
<dbReference type="GO" id="GO:0004777">
    <property type="term" value="F:succinate-semialdehyde dehydrogenase (NAD+) activity"/>
    <property type="evidence" value="ECO:0007669"/>
    <property type="project" value="TreeGrafter"/>
</dbReference>
<evidence type="ECO:0000256" key="2">
    <source>
        <dbReference type="ARBA" id="ARBA00009986"/>
    </source>
</evidence>
<evidence type="ECO:0000256" key="3">
    <source>
        <dbReference type="ARBA" id="ARBA00023002"/>
    </source>
</evidence>
<dbReference type="EC" id="1.2.1.16" evidence="6"/>
<dbReference type="InterPro" id="IPR050740">
    <property type="entry name" value="Aldehyde_DH_Superfamily"/>
</dbReference>
<dbReference type="PANTHER" id="PTHR43353:SF7">
    <property type="entry name" value="SUCCINATE SEMIALDEHYDE DEHYDROGENASE (EUROFUNG)"/>
    <property type="match status" value="1"/>
</dbReference>
<evidence type="ECO:0000256" key="5">
    <source>
        <dbReference type="ARBA" id="ARBA00052698"/>
    </source>
</evidence>
<dbReference type="Gene3D" id="3.40.605.10">
    <property type="entry name" value="Aldehyde Dehydrogenase, Chain A, domain 1"/>
    <property type="match status" value="1"/>
</dbReference>
<dbReference type="OrthoDB" id="310895at2759"/>
<dbReference type="FunFam" id="3.40.309.10:FF:000004">
    <property type="entry name" value="Succinate-semialdehyde dehydrogenase I"/>
    <property type="match status" value="1"/>
</dbReference>
<organism evidence="8 9">
    <name type="scientific">Thyridium curvatum</name>
    <dbReference type="NCBI Taxonomy" id="1093900"/>
    <lineage>
        <taxon>Eukaryota</taxon>
        <taxon>Fungi</taxon>
        <taxon>Dikarya</taxon>
        <taxon>Ascomycota</taxon>
        <taxon>Pezizomycotina</taxon>
        <taxon>Sordariomycetes</taxon>
        <taxon>Sordariomycetidae</taxon>
        <taxon>Thyridiales</taxon>
        <taxon>Thyridiaceae</taxon>
        <taxon>Thyridium</taxon>
    </lineage>
</organism>
<comment type="catalytic activity">
    <reaction evidence="4">
        <text>succinate semialdehyde + NADP(+) + H2O = succinate + NADPH + 2 H(+)</text>
        <dbReference type="Rhea" id="RHEA:13213"/>
        <dbReference type="ChEBI" id="CHEBI:15377"/>
        <dbReference type="ChEBI" id="CHEBI:15378"/>
        <dbReference type="ChEBI" id="CHEBI:30031"/>
        <dbReference type="ChEBI" id="CHEBI:57706"/>
        <dbReference type="ChEBI" id="CHEBI:57783"/>
        <dbReference type="ChEBI" id="CHEBI:58349"/>
        <dbReference type="EC" id="1.2.1.16"/>
    </reaction>
</comment>
<dbReference type="GeneID" id="41977429"/>
<dbReference type="EMBL" id="SKBQ01000077">
    <property type="protein sequence ID" value="TPX08495.1"/>
    <property type="molecule type" value="Genomic_DNA"/>
</dbReference>
<gene>
    <name evidence="8" type="ORF">E0L32_009982</name>
</gene>
<dbReference type="Proteomes" id="UP000319257">
    <property type="component" value="Unassembled WGS sequence"/>
</dbReference>
<evidence type="ECO:0000256" key="4">
    <source>
        <dbReference type="ARBA" id="ARBA00050387"/>
    </source>
</evidence>
<dbReference type="STRING" id="1093900.A0A507AFU2"/>
<accession>A0A507AFU2</accession>
<dbReference type="InterPro" id="IPR015590">
    <property type="entry name" value="Aldehyde_DH_dom"/>
</dbReference>
<evidence type="ECO:0000259" key="7">
    <source>
        <dbReference type="Pfam" id="PF00171"/>
    </source>
</evidence>
<protein>
    <recommendedName>
        <fullName evidence="6">succinate-semialdehyde dehydrogenase [NAD(P)(+)]</fullName>
        <ecNumber evidence="6">1.2.1.16</ecNumber>
    </recommendedName>
</protein>
<evidence type="ECO:0000256" key="6">
    <source>
        <dbReference type="ARBA" id="ARBA00067047"/>
    </source>
</evidence>
<dbReference type="GO" id="GO:0009450">
    <property type="term" value="P:gamma-aminobutyric acid catabolic process"/>
    <property type="evidence" value="ECO:0007669"/>
    <property type="project" value="TreeGrafter"/>
</dbReference>
<comment type="pathway">
    <text evidence="1">Amino-acid degradation; 4-aminobutanoate degradation.</text>
</comment>
<dbReference type="FunFam" id="3.40.605.10:FF:000005">
    <property type="entry name" value="Succinate-semialdehyde dehydrogenase I"/>
    <property type="match status" value="1"/>
</dbReference>
<dbReference type="InParanoid" id="A0A507AFU2"/>
<evidence type="ECO:0000256" key="1">
    <source>
        <dbReference type="ARBA" id="ARBA00005176"/>
    </source>
</evidence>
<dbReference type="PANTHER" id="PTHR43353">
    <property type="entry name" value="SUCCINATE-SEMIALDEHYDE DEHYDROGENASE, MITOCHONDRIAL"/>
    <property type="match status" value="1"/>
</dbReference>
<keyword evidence="3" id="KW-0560">Oxidoreductase</keyword>
<reference evidence="8 9" key="1">
    <citation type="submission" date="2019-06" db="EMBL/GenBank/DDBJ databases">
        <title>Draft genome sequence of the filamentous fungus Phialemoniopsis curvata isolated from diesel fuel.</title>
        <authorList>
            <person name="Varaljay V.A."/>
            <person name="Lyon W.J."/>
            <person name="Crouch A.L."/>
            <person name="Drake C.E."/>
            <person name="Hollomon J.M."/>
            <person name="Nadeau L.J."/>
            <person name="Nunn H.S."/>
            <person name="Stevenson B.S."/>
            <person name="Bojanowski C.L."/>
            <person name="Crookes-Goodson W.J."/>
        </authorList>
    </citation>
    <scope>NUCLEOTIDE SEQUENCE [LARGE SCALE GENOMIC DNA]</scope>
    <source>
        <strain evidence="8 9">D216</strain>
    </source>
</reference>
<dbReference type="InterPro" id="IPR016163">
    <property type="entry name" value="Ald_DH_C"/>
</dbReference>
<comment type="catalytic activity">
    <reaction evidence="5">
        <text>succinate semialdehyde + NAD(+) + H2O = succinate + NADH + 2 H(+)</text>
        <dbReference type="Rhea" id="RHEA:13217"/>
        <dbReference type="ChEBI" id="CHEBI:15377"/>
        <dbReference type="ChEBI" id="CHEBI:15378"/>
        <dbReference type="ChEBI" id="CHEBI:30031"/>
        <dbReference type="ChEBI" id="CHEBI:57540"/>
        <dbReference type="ChEBI" id="CHEBI:57706"/>
        <dbReference type="ChEBI" id="CHEBI:57945"/>
        <dbReference type="EC" id="1.2.1.16"/>
    </reaction>
</comment>
<evidence type="ECO:0000313" key="9">
    <source>
        <dbReference type="Proteomes" id="UP000319257"/>
    </source>
</evidence>
<dbReference type="SUPFAM" id="SSF53720">
    <property type="entry name" value="ALDH-like"/>
    <property type="match status" value="1"/>
</dbReference>